<feature type="region of interest" description="Disordered" evidence="1">
    <location>
        <begin position="75"/>
        <end position="103"/>
    </location>
</feature>
<dbReference type="EMBL" id="JAJTJA010000007">
    <property type="protein sequence ID" value="KAH8696323.1"/>
    <property type="molecule type" value="Genomic_DNA"/>
</dbReference>
<dbReference type="RefSeq" id="XP_046071261.1">
    <property type="nucleotide sequence ID" value="XM_046216359.1"/>
</dbReference>
<evidence type="ECO:0000313" key="3">
    <source>
        <dbReference type="Proteomes" id="UP001201262"/>
    </source>
</evidence>
<name>A0AAD4PZX4_9EURO</name>
<protein>
    <recommendedName>
        <fullName evidence="4">Kinesin light chain</fullName>
    </recommendedName>
</protein>
<dbReference type="InterPro" id="IPR011990">
    <property type="entry name" value="TPR-like_helical_dom_sf"/>
</dbReference>
<proteinExistence type="predicted"/>
<dbReference type="Proteomes" id="UP001201262">
    <property type="component" value="Unassembled WGS sequence"/>
</dbReference>
<keyword evidence="3" id="KW-1185">Reference proteome</keyword>
<evidence type="ECO:0000313" key="2">
    <source>
        <dbReference type="EMBL" id="KAH8696323.1"/>
    </source>
</evidence>
<accession>A0AAD4PZX4</accession>
<feature type="compositionally biased region" description="Polar residues" evidence="1">
    <location>
        <begin position="83"/>
        <end position="103"/>
    </location>
</feature>
<dbReference type="PANTHER" id="PTHR46082">
    <property type="entry name" value="ATP/GTP-BINDING PROTEIN-RELATED"/>
    <property type="match status" value="1"/>
</dbReference>
<dbReference type="AlphaFoldDB" id="A0AAD4PZX4"/>
<dbReference type="Pfam" id="PF13374">
    <property type="entry name" value="TPR_10"/>
    <property type="match status" value="1"/>
</dbReference>
<dbReference type="InterPro" id="IPR053137">
    <property type="entry name" value="NLR-like"/>
</dbReference>
<dbReference type="Gene3D" id="1.25.40.10">
    <property type="entry name" value="Tetratricopeptide repeat domain"/>
    <property type="match status" value="1"/>
</dbReference>
<sequence length="126" mass="14030">METRKTVLGPEHPDTLGSMWNLSFTLKDLGRYSEALSMLETCVRLQKQLLGPSHPHTIMAAMALEAWQAEEIPEDLSSLHGADSNTDSSPSTSGIRQASTSESAEPTLLKRNIFSGLYHWLFSRRK</sequence>
<comment type="caution">
    <text evidence="2">The sequence shown here is derived from an EMBL/GenBank/DDBJ whole genome shotgun (WGS) entry which is preliminary data.</text>
</comment>
<dbReference type="SUPFAM" id="SSF48452">
    <property type="entry name" value="TPR-like"/>
    <property type="match status" value="1"/>
</dbReference>
<reference evidence="2" key="1">
    <citation type="submission" date="2021-12" db="EMBL/GenBank/DDBJ databases">
        <title>Convergent genome expansion in fungi linked to evolution of root-endophyte symbiosis.</title>
        <authorList>
            <consortium name="DOE Joint Genome Institute"/>
            <person name="Ke Y.-H."/>
            <person name="Bonito G."/>
            <person name="Liao H.-L."/>
            <person name="Looney B."/>
            <person name="Rojas-Flechas A."/>
            <person name="Nash J."/>
            <person name="Hameed K."/>
            <person name="Schadt C."/>
            <person name="Martin F."/>
            <person name="Crous P.W."/>
            <person name="Miettinen O."/>
            <person name="Magnuson J.K."/>
            <person name="Labbe J."/>
            <person name="Jacobson D."/>
            <person name="Doktycz M.J."/>
            <person name="Veneault-Fourrey C."/>
            <person name="Kuo A."/>
            <person name="Mondo S."/>
            <person name="Calhoun S."/>
            <person name="Riley R."/>
            <person name="Ohm R."/>
            <person name="LaButti K."/>
            <person name="Andreopoulos B."/>
            <person name="Pangilinan J."/>
            <person name="Nolan M."/>
            <person name="Tritt A."/>
            <person name="Clum A."/>
            <person name="Lipzen A."/>
            <person name="Daum C."/>
            <person name="Barry K."/>
            <person name="Grigoriev I.V."/>
            <person name="Vilgalys R."/>
        </authorList>
    </citation>
    <scope>NUCLEOTIDE SEQUENCE</scope>
    <source>
        <strain evidence="2">PMI_201</strain>
    </source>
</reference>
<evidence type="ECO:0000256" key="1">
    <source>
        <dbReference type="SAM" id="MobiDB-lite"/>
    </source>
</evidence>
<evidence type="ECO:0008006" key="4">
    <source>
        <dbReference type="Google" id="ProtNLM"/>
    </source>
</evidence>
<gene>
    <name evidence="2" type="ORF">BGW36DRAFT_380691</name>
</gene>
<organism evidence="2 3">
    <name type="scientific">Talaromyces proteolyticus</name>
    <dbReference type="NCBI Taxonomy" id="1131652"/>
    <lineage>
        <taxon>Eukaryota</taxon>
        <taxon>Fungi</taxon>
        <taxon>Dikarya</taxon>
        <taxon>Ascomycota</taxon>
        <taxon>Pezizomycotina</taxon>
        <taxon>Eurotiomycetes</taxon>
        <taxon>Eurotiomycetidae</taxon>
        <taxon>Eurotiales</taxon>
        <taxon>Trichocomaceae</taxon>
        <taxon>Talaromyces</taxon>
        <taxon>Talaromyces sect. Bacilispori</taxon>
    </lineage>
</organism>
<dbReference type="GeneID" id="70246646"/>
<dbReference type="PANTHER" id="PTHR46082:SF11">
    <property type="entry name" value="AAA+ ATPASE DOMAIN-CONTAINING PROTEIN-RELATED"/>
    <property type="match status" value="1"/>
</dbReference>